<dbReference type="GO" id="GO:0005737">
    <property type="term" value="C:cytoplasm"/>
    <property type="evidence" value="ECO:0007669"/>
    <property type="project" value="TreeGrafter"/>
</dbReference>
<dbReference type="Gene3D" id="2.30.30.40">
    <property type="entry name" value="SH3 Domains"/>
    <property type="match status" value="1"/>
</dbReference>
<feature type="domain" description="SH3" evidence="7">
    <location>
        <begin position="1040"/>
        <end position="1097"/>
    </location>
</feature>
<evidence type="ECO:0000256" key="1">
    <source>
        <dbReference type="ARBA" id="ARBA00004496"/>
    </source>
</evidence>
<feature type="region of interest" description="Disordered" evidence="6">
    <location>
        <begin position="930"/>
        <end position="967"/>
    </location>
</feature>
<dbReference type="Proteomes" id="UP000050791">
    <property type="component" value="Unassembled WGS sequence"/>
</dbReference>
<dbReference type="WBParaSite" id="SMTH1_105600.1">
    <property type="protein sequence ID" value="SMTH1_105600.1"/>
    <property type="gene ID" value="SMTH1_105600"/>
</dbReference>
<feature type="compositionally biased region" description="Basic residues" evidence="6">
    <location>
        <begin position="942"/>
        <end position="955"/>
    </location>
</feature>
<evidence type="ECO:0000313" key="8">
    <source>
        <dbReference type="Proteomes" id="UP000050791"/>
    </source>
</evidence>
<dbReference type="InterPro" id="IPR036028">
    <property type="entry name" value="SH3-like_dom_sf"/>
</dbReference>
<evidence type="ECO:0000259" key="7">
    <source>
        <dbReference type="PROSITE" id="PS50002"/>
    </source>
</evidence>
<evidence type="ECO:0000256" key="6">
    <source>
        <dbReference type="SAM" id="MobiDB-lite"/>
    </source>
</evidence>
<dbReference type="PANTHER" id="PTHR23065:SF7">
    <property type="entry name" value="NOSTRIN, ISOFORM H"/>
    <property type="match status" value="1"/>
</dbReference>
<dbReference type="PANTHER" id="PTHR23065">
    <property type="entry name" value="PROLINE-SERINE-THREONINE PHOSPHATASE INTERACTING PROTEIN 1"/>
    <property type="match status" value="1"/>
</dbReference>
<evidence type="ECO:0000256" key="4">
    <source>
        <dbReference type="ARBA" id="ARBA00022553"/>
    </source>
</evidence>
<feature type="compositionally biased region" description="Low complexity" evidence="6">
    <location>
        <begin position="896"/>
        <end position="912"/>
    </location>
</feature>
<proteinExistence type="predicted"/>
<feature type="region of interest" description="Disordered" evidence="6">
    <location>
        <begin position="883"/>
        <end position="916"/>
    </location>
</feature>
<keyword evidence="3" id="KW-0963">Cytoplasm</keyword>
<dbReference type="AlphaFoldDB" id="A0AA85ATB7"/>
<keyword evidence="4" id="KW-0597">Phosphoprotein</keyword>
<protein>
    <recommendedName>
        <fullName evidence="7">SH3 domain-containing protein</fullName>
    </recommendedName>
</protein>
<keyword evidence="2 5" id="KW-0728">SH3 domain</keyword>
<evidence type="ECO:0000256" key="2">
    <source>
        <dbReference type="ARBA" id="ARBA00022443"/>
    </source>
</evidence>
<dbReference type="GO" id="GO:0005886">
    <property type="term" value="C:plasma membrane"/>
    <property type="evidence" value="ECO:0007669"/>
    <property type="project" value="TreeGrafter"/>
</dbReference>
<dbReference type="Gene3D" id="1.20.1270.60">
    <property type="entry name" value="Arfaptin homology (AH) domain/BAR domain"/>
    <property type="match status" value="1"/>
</dbReference>
<dbReference type="SUPFAM" id="SSF50044">
    <property type="entry name" value="SH3-domain"/>
    <property type="match status" value="1"/>
</dbReference>
<accession>A0AA85ATB7</accession>
<comment type="subcellular location">
    <subcellularLocation>
        <location evidence="1">Cytoplasm</location>
    </subcellularLocation>
</comment>
<feature type="region of interest" description="Disordered" evidence="6">
    <location>
        <begin position="386"/>
        <end position="411"/>
    </location>
</feature>
<dbReference type="InterPro" id="IPR027267">
    <property type="entry name" value="AH/BAR_dom_sf"/>
</dbReference>
<organism evidence="8 9">
    <name type="scientific">Schistosoma mattheei</name>
    <dbReference type="NCBI Taxonomy" id="31246"/>
    <lineage>
        <taxon>Eukaryota</taxon>
        <taxon>Metazoa</taxon>
        <taxon>Spiralia</taxon>
        <taxon>Lophotrochozoa</taxon>
        <taxon>Platyhelminthes</taxon>
        <taxon>Trematoda</taxon>
        <taxon>Digenea</taxon>
        <taxon>Strigeidida</taxon>
        <taxon>Schistosomatoidea</taxon>
        <taxon>Schistosomatidae</taxon>
        <taxon>Schistosoma</taxon>
    </lineage>
</organism>
<dbReference type="PROSITE" id="PS50002">
    <property type="entry name" value="SH3"/>
    <property type="match status" value="1"/>
</dbReference>
<sequence>MFMNTNRPFDILNRSGFDKQYEEYKQGMYLTQSVMSIFQEKCELQSNYSRGLSGLSGRLRDALAKTTGGTVHTAWLRIANAFEIESKLHEKFVQNLLNDLIKPLNNLIEIYKKNKKSLKKCIDKETNNLFSLYEMEFHARHKLFTCFRNYERVCYNYHIQSRDQQKQLSRTIQSNNDIQKKRSLSMNRFDTSSLSTMDSTNNSLLSDHYSSIRRNSIDVDTKVITTTLESYDTTTTTSNLTFKDTDSSTSPYFSSRSSTLYTSLPHKKNPNIIRYHSSLSSRNGRKFLTIDKLKDAYNTTLTHYYRTCLSAEEARIDWHSRILKCLNHQQILENDRLNSLTNGLTVYRNTLDDTLPTWKAVINEVANAISLADPLLDLQNFRQRSHHQEDLSQISPQQSTNSMNKQTDSSIKSKNVGCSLQRLIDLPCENVLLQQNQLHQSPSSPSSKSQALNIICRRKSQTSVDRSKENTHINFISSSLLSPSSPVSLRLIIQHCLSKSSILTLIDMLTKDIEKERRTKRGLSNLVQVYAHQPAYTDIDTLMESRHRLYFSRVRLTYLLLCRQKLTHSLKQIHSSSFENIETDKRTFNSLSSSSPLSSENLELSSILVQAGFSKMILTSRICSDLNNTKTINNNNNNDKKSYLITSRWIRLPDLDRITNHGLNLMEWPPFPLEDITHENVNDNIFQLDIEKIREQLKSQSSWILDCMNNSNSDSHNDTDNANTLSRAHFTVTSNNNIITDKYQHVPHEVMHKQFKSPIKRSVTCSEKSVTFTSTNNILNSNIMEKSNQSLKKPFHGNSIDISNNDKSLESNKRFSIIKEFSNIEVSRKRSPEICRIQSERTDITTMNSSIGTIKNNIDNISRHSILDHSINSHKPIVPLATDETDTEDSINKHCSSISSVPYSSSISSENTENSKEVLTTNSFWSRLSHGLRGSSNNKQQSNHKKSEHNIKSHRNTNNSSSRKEIVKSEISEPSCLRIVNIPNSSCSLDSGNTGSMDSEPSSSCKSVHFHTDSIVTDNYDLEKNSSDLNLEVGSSSNLHCLGWAKVQRSYLPRNPTEIHLEEGDIISIYRKVNSDWWYGEVNNKKGLFPVNHIEEF</sequence>
<dbReference type="SMART" id="SM00326">
    <property type="entry name" value="SH3"/>
    <property type="match status" value="1"/>
</dbReference>
<name>A0AA85ATB7_9TREM</name>
<reference evidence="9" key="1">
    <citation type="submission" date="2023-11" db="UniProtKB">
        <authorList>
            <consortium name="WormBaseParasite"/>
        </authorList>
    </citation>
    <scope>IDENTIFICATION</scope>
</reference>
<evidence type="ECO:0000256" key="5">
    <source>
        <dbReference type="PROSITE-ProRule" id="PRU00192"/>
    </source>
</evidence>
<dbReference type="SMART" id="SM00055">
    <property type="entry name" value="FCH"/>
    <property type="match status" value="1"/>
</dbReference>
<dbReference type="SUPFAM" id="SSF103657">
    <property type="entry name" value="BAR/IMD domain-like"/>
    <property type="match status" value="1"/>
</dbReference>
<dbReference type="InterPro" id="IPR001452">
    <property type="entry name" value="SH3_domain"/>
</dbReference>
<dbReference type="Pfam" id="PF00611">
    <property type="entry name" value="FCH"/>
    <property type="match status" value="1"/>
</dbReference>
<feature type="compositionally biased region" description="Polar residues" evidence="6">
    <location>
        <begin position="391"/>
        <end position="411"/>
    </location>
</feature>
<dbReference type="InterPro" id="IPR001060">
    <property type="entry name" value="FCH_dom"/>
</dbReference>
<dbReference type="Pfam" id="PF07653">
    <property type="entry name" value="SH3_2"/>
    <property type="match status" value="1"/>
</dbReference>
<dbReference type="GO" id="GO:0043226">
    <property type="term" value="C:organelle"/>
    <property type="evidence" value="ECO:0007669"/>
    <property type="project" value="UniProtKB-ARBA"/>
</dbReference>
<evidence type="ECO:0000256" key="3">
    <source>
        <dbReference type="ARBA" id="ARBA00022490"/>
    </source>
</evidence>
<dbReference type="Gene3D" id="6.10.140.470">
    <property type="match status" value="1"/>
</dbReference>
<evidence type="ECO:0000313" key="9">
    <source>
        <dbReference type="WBParaSite" id="SMTH1_105600.1"/>
    </source>
</evidence>